<evidence type="ECO:0000256" key="4">
    <source>
        <dbReference type="SAM" id="Phobius"/>
    </source>
</evidence>
<keyword evidence="4" id="KW-0812">Transmembrane</keyword>
<dbReference type="PROSITE" id="PS50222">
    <property type="entry name" value="EF_HAND_2"/>
    <property type="match status" value="2"/>
</dbReference>
<feature type="region of interest" description="Disordered" evidence="3">
    <location>
        <begin position="1"/>
        <end position="23"/>
    </location>
</feature>
<keyword evidence="4" id="KW-0472">Membrane</keyword>
<reference evidence="6 7" key="1">
    <citation type="submission" date="2018-07" db="EMBL/GenBank/DDBJ databases">
        <title>Thalassococcus profundi sp. nov., a marine bacterium isolated from deep seawater of Okinawa Trough.</title>
        <authorList>
            <person name="Yu M."/>
        </authorList>
    </citation>
    <scope>NUCLEOTIDE SEQUENCE [LARGE SCALE GENOMIC DNA]</scope>
    <source>
        <strain evidence="6 7">WRAS1</strain>
    </source>
</reference>
<feature type="transmembrane region" description="Helical" evidence="4">
    <location>
        <begin position="69"/>
        <end position="89"/>
    </location>
</feature>
<proteinExistence type="predicted"/>
<dbReference type="PANTHER" id="PTHR10827">
    <property type="entry name" value="RETICULOCALBIN"/>
    <property type="match status" value="1"/>
</dbReference>
<evidence type="ECO:0000256" key="3">
    <source>
        <dbReference type="SAM" id="MobiDB-lite"/>
    </source>
</evidence>
<dbReference type="Proteomes" id="UP000253977">
    <property type="component" value="Unassembled WGS sequence"/>
</dbReference>
<evidence type="ECO:0000313" key="7">
    <source>
        <dbReference type="Proteomes" id="UP000253977"/>
    </source>
</evidence>
<dbReference type="InterPro" id="IPR018247">
    <property type="entry name" value="EF_Hand_1_Ca_BS"/>
</dbReference>
<dbReference type="PROSITE" id="PS00018">
    <property type="entry name" value="EF_HAND_1"/>
    <property type="match status" value="3"/>
</dbReference>
<dbReference type="SMART" id="SM00054">
    <property type="entry name" value="EFh"/>
    <property type="match status" value="2"/>
</dbReference>
<evidence type="ECO:0000259" key="5">
    <source>
        <dbReference type="PROSITE" id="PS50222"/>
    </source>
</evidence>
<keyword evidence="1" id="KW-0479">Metal-binding</keyword>
<keyword evidence="4" id="KW-1133">Transmembrane helix</keyword>
<dbReference type="PANTHER" id="PTHR10827:SF98">
    <property type="entry name" value="45 KDA CALCIUM-BINDING PROTEIN"/>
    <property type="match status" value="1"/>
</dbReference>
<dbReference type="InterPro" id="IPR002048">
    <property type="entry name" value="EF_hand_dom"/>
</dbReference>
<dbReference type="InterPro" id="IPR011992">
    <property type="entry name" value="EF-hand-dom_pair"/>
</dbReference>
<keyword evidence="7" id="KW-1185">Reference proteome</keyword>
<accession>A0A369TM54</accession>
<comment type="caution">
    <text evidence="6">The sequence shown here is derived from an EMBL/GenBank/DDBJ whole genome shotgun (WGS) entry which is preliminary data.</text>
</comment>
<feature type="domain" description="EF-hand" evidence="5">
    <location>
        <begin position="182"/>
        <end position="217"/>
    </location>
</feature>
<protein>
    <recommendedName>
        <fullName evidence="5">EF-hand domain-containing protein</fullName>
    </recommendedName>
</protein>
<evidence type="ECO:0000256" key="2">
    <source>
        <dbReference type="ARBA" id="ARBA00022737"/>
    </source>
</evidence>
<dbReference type="Pfam" id="PF13202">
    <property type="entry name" value="EF-hand_5"/>
    <property type="match status" value="2"/>
</dbReference>
<dbReference type="GO" id="GO:0005509">
    <property type="term" value="F:calcium ion binding"/>
    <property type="evidence" value="ECO:0007669"/>
    <property type="project" value="InterPro"/>
</dbReference>
<dbReference type="CDD" id="cd00051">
    <property type="entry name" value="EFh"/>
    <property type="match status" value="1"/>
</dbReference>
<sequence length="225" mass="24054">MAARWRSAARVGRGQSAPRPDVANHAAVTQKVCALATETAVPPVRAFGIGAEHGRRSGRMAREKTMKKGTFITAILVSALSVTAIAAAAHDRGGRGGPERMPIAFEALDADGDGQITPEEMAAQREARFAAADANGDGQLDAAELLAQREAREAARRTARAEAMVERLDSDGNGTLSLEEMQGRRDPARIFDRLDADDDGQISEAEFAAAAERMHERRGKHRGDD</sequence>
<dbReference type="AlphaFoldDB" id="A0A369TM54"/>
<organism evidence="6 7">
    <name type="scientific">Thalassococcus profundi</name>
    <dbReference type="NCBI Taxonomy" id="2282382"/>
    <lineage>
        <taxon>Bacteria</taxon>
        <taxon>Pseudomonadati</taxon>
        <taxon>Pseudomonadota</taxon>
        <taxon>Alphaproteobacteria</taxon>
        <taxon>Rhodobacterales</taxon>
        <taxon>Roseobacteraceae</taxon>
        <taxon>Thalassococcus</taxon>
    </lineage>
</organism>
<gene>
    <name evidence="6" type="ORF">DU478_13850</name>
</gene>
<dbReference type="SUPFAM" id="SSF47473">
    <property type="entry name" value="EF-hand"/>
    <property type="match status" value="1"/>
</dbReference>
<dbReference type="EMBL" id="QPMK01000011">
    <property type="protein sequence ID" value="RDD65525.1"/>
    <property type="molecule type" value="Genomic_DNA"/>
</dbReference>
<evidence type="ECO:0000313" key="6">
    <source>
        <dbReference type="EMBL" id="RDD65525.1"/>
    </source>
</evidence>
<dbReference type="Gene3D" id="1.10.238.10">
    <property type="entry name" value="EF-hand"/>
    <property type="match status" value="3"/>
</dbReference>
<feature type="domain" description="EF-hand" evidence="5">
    <location>
        <begin position="96"/>
        <end position="131"/>
    </location>
</feature>
<dbReference type="Pfam" id="PF13499">
    <property type="entry name" value="EF-hand_7"/>
    <property type="match status" value="1"/>
</dbReference>
<keyword evidence="2" id="KW-0677">Repeat</keyword>
<evidence type="ECO:0000256" key="1">
    <source>
        <dbReference type="ARBA" id="ARBA00022723"/>
    </source>
</evidence>
<name>A0A369TM54_9RHOB</name>